<evidence type="ECO:0000313" key="3">
    <source>
        <dbReference type="Proteomes" id="UP000026962"/>
    </source>
</evidence>
<proteinExistence type="predicted"/>
<protein>
    <submittedName>
        <fullName evidence="2">Uncharacterized protein</fullName>
    </submittedName>
</protein>
<feature type="region of interest" description="Disordered" evidence="1">
    <location>
        <begin position="1"/>
        <end position="20"/>
    </location>
</feature>
<dbReference type="Proteomes" id="UP000026962">
    <property type="component" value="Chromosome 9"/>
</dbReference>
<organism evidence="2">
    <name type="scientific">Oryza punctata</name>
    <name type="common">Red rice</name>
    <dbReference type="NCBI Taxonomy" id="4537"/>
    <lineage>
        <taxon>Eukaryota</taxon>
        <taxon>Viridiplantae</taxon>
        <taxon>Streptophyta</taxon>
        <taxon>Embryophyta</taxon>
        <taxon>Tracheophyta</taxon>
        <taxon>Spermatophyta</taxon>
        <taxon>Magnoliopsida</taxon>
        <taxon>Liliopsida</taxon>
        <taxon>Poales</taxon>
        <taxon>Poaceae</taxon>
        <taxon>BOP clade</taxon>
        <taxon>Oryzoideae</taxon>
        <taxon>Oryzeae</taxon>
        <taxon>Oryzinae</taxon>
        <taxon>Oryza</taxon>
    </lineage>
</organism>
<dbReference type="HOGENOM" id="CLU_2018983_0_0_1"/>
<dbReference type="EnsemblPlants" id="OPUNC09G11990.1">
    <property type="protein sequence ID" value="OPUNC09G11990.1"/>
    <property type="gene ID" value="OPUNC09G11990"/>
</dbReference>
<accession>A0A0E0M2B1</accession>
<evidence type="ECO:0000313" key="2">
    <source>
        <dbReference type="EnsemblPlants" id="OPUNC09G11990.1"/>
    </source>
</evidence>
<sequence length="123" mass="13518">MNLSLPLLASPPSPSAPSPGVIETAAVAGADRAREREGEKLQEARTHCQELDEGPERSALRWLVGKEPKEAVMGARGTPCGSPSPRRTWPWRTTTRCIEVERFLACEKLYENNSEAIYVALIC</sequence>
<reference evidence="2" key="1">
    <citation type="submission" date="2015-04" db="UniProtKB">
        <authorList>
            <consortium name="EnsemblPlants"/>
        </authorList>
    </citation>
    <scope>IDENTIFICATION</scope>
</reference>
<name>A0A0E0M2B1_ORYPU</name>
<evidence type="ECO:0000256" key="1">
    <source>
        <dbReference type="SAM" id="MobiDB-lite"/>
    </source>
</evidence>
<keyword evidence="3" id="KW-1185">Reference proteome</keyword>
<dbReference type="AlphaFoldDB" id="A0A0E0M2B1"/>
<dbReference type="Gramene" id="OPUNC09G11990.1">
    <property type="protein sequence ID" value="OPUNC09G11990.1"/>
    <property type="gene ID" value="OPUNC09G11990"/>
</dbReference>
<reference evidence="2" key="2">
    <citation type="submission" date="2018-05" db="EMBL/GenBank/DDBJ databases">
        <title>OpunRS2 (Oryza punctata Reference Sequence Version 2).</title>
        <authorList>
            <person name="Zhang J."/>
            <person name="Kudrna D."/>
            <person name="Lee S."/>
            <person name="Talag J."/>
            <person name="Welchert J."/>
            <person name="Wing R.A."/>
        </authorList>
    </citation>
    <scope>NUCLEOTIDE SEQUENCE [LARGE SCALE GENOMIC DNA]</scope>
</reference>